<evidence type="ECO:0008006" key="3">
    <source>
        <dbReference type="Google" id="ProtNLM"/>
    </source>
</evidence>
<gene>
    <name evidence="1" type="ORF">A3E44_01110</name>
</gene>
<organism evidence="1 2">
    <name type="scientific">Candidatus Woesebacteria bacterium RIFCSPHIGHO2_12_FULL_41_24</name>
    <dbReference type="NCBI Taxonomy" id="1802510"/>
    <lineage>
        <taxon>Bacteria</taxon>
        <taxon>Candidatus Woeseibacteriota</taxon>
    </lineage>
</organism>
<comment type="caution">
    <text evidence="1">The sequence shown here is derived from an EMBL/GenBank/DDBJ whole genome shotgun (WGS) entry which is preliminary data.</text>
</comment>
<dbReference type="InterPro" id="IPR036894">
    <property type="entry name" value="YbaB-like_sf"/>
</dbReference>
<dbReference type="InterPro" id="IPR004401">
    <property type="entry name" value="YbaB/EbfC"/>
</dbReference>
<dbReference type="Gene3D" id="3.30.1310.10">
    <property type="entry name" value="Nucleoid-associated protein YbaB-like domain"/>
    <property type="match status" value="1"/>
</dbReference>
<evidence type="ECO:0000313" key="2">
    <source>
        <dbReference type="Proteomes" id="UP000178603"/>
    </source>
</evidence>
<dbReference type="Proteomes" id="UP000178603">
    <property type="component" value="Unassembled WGS sequence"/>
</dbReference>
<name>A0A1F8AUR5_9BACT</name>
<dbReference type="EMBL" id="MGGW01000002">
    <property type="protein sequence ID" value="OGM55503.1"/>
    <property type="molecule type" value="Genomic_DNA"/>
</dbReference>
<accession>A0A1F8AUR5</accession>
<dbReference type="AlphaFoldDB" id="A0A1F8AUR5"/>
<protein>
    <recommendedName>
        <fullName evidence="3">Nucleoid-associated protein, YbaB/EbfC family</fullName>
    </recommendedName>
</protein>
<evidence type="ECO:0000313" key="1">
    <source>
        <dbReference type="EMBL" id="OGM55503.1"/>
    </source>
</evidence>
<reference evidence="1 2" key="1">
    <citation type="journal article" date="2016" name="Nat. Commun.">
        <title>Thousands of microbial genomes shed light on interconnected biogeochemical processes in an aquifer system.</title>
        <authorList>
            <person name="Anantharaman K."/>
            <person name="Brown C.T."/>
            <person name="Hug L.A."/>
            <person name="Sharon I."/>
            <person name="Castelle C.J."/>
            <person name="Probst A.J."/>
            <person name="Thomas B.C."/>
            <person name="Singh A."/>
            <person name="Wilkins M.J."/>
            <person name="Karaoz U."/>
            <person name="Brodie E.L."/>
            <person name="Williams K.H."/>
            <person name="Hubbard S.S."/>
            <person name="Banfield J.F."/>
        </authorList>
    </citation>
    <scope>NUCLEOTIDE SEQUENCE [LARGE SCALE GENOMIC DNA]</scope>
</reference>
<dbReference type="SUPFAM" id="SSF82607">
    <property type="entry name" value="YbaB-like"/>
    <property type="match status" value="1"/>
</dbReference>
<dbReference type="GO" id="GO:0003677">
    <property type="term" value="F:DNA binding"/>
    <property type="evidence" value="ECO:0007669"/>
    <property type="project" value="InterPro"/>
</dbReference>
<sequence>MFDKVRQAGELLKMRQQALNLQKQLAGVTESFERDGIKVVVSGDQKIIRIELDGEERKDIVDAINSALKEVQKKAAKKMMDAGGGLSGILKGFGQ</sequence>
<dbReference type="Pfam" id="PF02575">
    <property type="entry name" value="YbaB_DNA_bd"/>
    <property type="match status" value="1"/>
</dbReference>
<proteinExistence type="predicted"/>